<reference evidence="1" key="1">
    <citation type="submission" date="2021-05" db="EMBL/GenBank/DDBJ databases">
        <authorList>
            <person name="Scholz U."/>
            <person name="Mascher M."/>
            <person name="Fiebig A."/>
        </authorList>
    </citation>
    <scope>NUCLEOTIDE SEQUENCE [LARGE SCALE GENOMIC DNA]</scope>
</reference>
<sequence length="236" mass="25895">MLAVSASPRSPLCFLPVLNPRPPLICPLRRLCLYRHRVRRQGCCGGGLPLHLLHAVAGRRTGIVIDVDEVEYIGDRDLPVDVSFTRRLPPVLTLVDGIAALRRATEEVKASPPAAGSGVIRFEVLVPPSTKALDWLCSQFRRSSLFPQFYVSRKLSSDPSIQLEISGVGSALCLHGSSHAKNGCDLISRYISSDSELIGAYGAVGMKFDKELLSIEENSGSFYFFIPQASRRYLIL</sequence>
<organism evidence="1 2">
    <name type="scientific">Avena sativa</name>
    <name type="common">Oat</name>
    <dbReference type="NCBI Taxonomy" id="4498"/>
    <lineage>
        <taxon>Eukaryota</taxon>
        <taxon>Viridiplantae</taxon>
        <taxon>Streptophyta</taxon>
        <taxon>Embryophyta</taxon>
        <taxon>Tracheophyta</taxon>
        <taxon>Spermatophyta</taxon>
        <taxon>Magnoliopsida</taxon>
        <taxon>Liliopsida</taxon>
        <taxon>Poales</taxon>
        <taxon>Poaceae</taxon>
        <taxon>BOP clade</taxon>
        <taxon>Pooideae</taxon>
        <taxon>Poodae</taxon>
        <taxon>Poeae</taxon>
        <taxon>Poeae Chloroplast Group 1 (Aveneae type)</taxon>
        <taxon>Aveninae</taxon>
        <taxon>Avena</taxon>
    </lineage>
</organism>
<reference evidence="1" key="2">
    <citation type="submission" date="2025-09" db="UniProtKB">
        <authorList>
            <consortium name="EnsemblPlants"/>
        </authorList>
    </citation>
    <scope>IDENTIFICATION</scope>
</reference>
<evidence type="ECO:0000313" key="2">
    <source>
        <dbReference type="Proteomes" id="UP001732700"/>
    </source>
</evidence>
<accession>A0ACD5ZG43</accession>
<name>A0ACD5ZG43_AVESA</name>
<evidence type="ECO:0000313" key="1">
    <source>
        <dbReference type="EnsemblPlants" id="AVESA.00010b.r2.6DG1162140.1.CDS"/>
    </source>
</evidence>
<proteinExistence type="predicted"/>
<keyword evidence="2" id="KW-1185">Reference proteome</keyword>
<dbReference type="EnsemblPlants" id="AVESA.00010b.r2.6DG1162140.1">
    <property type="protein sequence ID" value="AVESA.00010b.r2.6DG1162140.1.CDS"/>
    <property type="gene ID" value="AVESA.00010b.r2.6DG1162140"/>
</dbReference>
<dbReference type="Proteomes" id="UP001732700">
    <property type="component" value="Chromosome 6D"/>
</dbReference>
<protein>
    <submittedName>
        <fullName evidence="1">Uncharacterized protein</fullName>
    </submittedName>
</protein>